<proteinExistence type="predicted"/>
<feature type="chain" id="PRO_5038591528" description="Secreted protein" evidence="1">
    <location>
        <begin position="27"/>
        <end position="465"/>
    </location>
</feature>
<name>A0A918NY20_9ACTN</name>
<organism evidence="2 3">
    <name type="scientific">Streptomyces minutiscleroticus</name>
    <dbReference type="NCBI Taxonomy" id="68238"/>
    <lineage>
        <taxon>Bacteria</taxon>
        <taxon>Bacillati</taxon>
        <taxon>Actinomycetota</taxon>
        <taxon>Actinomycetes</taxon>
        <taxon>Kitasatosporales</taxon>
        <taxon>Streptomycetaceae</taxon>
        <taxon>Streptomyces</taxon>
    </lineage>
</organism>
<gene>
    <name evidence="2" type="ORF">GCM10010358_66540</name>
</gene>
<keyword evidence="1" id="KW-0732">Signal</keyword>
<dbReference type="Proteomes" id="UP000619244">
    <property type="component" value="Unassembled WGS sequence"/>
</dbReference>
<evidence type="ECO:0000313" key="3">
    <source>
        <dbReference type="Proteomes" id="UP000619244"/>
    </source>
</evidence>
<comment type="caution">
    <text evidence="2">The sequence shown here is derived from an EMBL/GenBank/DDBJ whole genome shotgun (WGS) entry which is preliminary data.</text>
</comment>
<dbReference type="EMBL" id="BMVU01000050">
    <property type="protein sequence ID" value="GGY03502.1"/>
    <property type="molecule type" value="Genomic_DNA"/>
</dbReference>
<reference evidence="2" key="2">
    <citation type="submission" date="2020-09" db="EMBL/GenBank/DDBJ databases">
        <authorList>
            <person name="Sun Q."/>
            <person name="Ohkuma M."/>
        </authorList>
    </citation>
    <scope>NUCLEOTIDE SEQUENCE</scope>
    <source>
        <strain evidence="2">JCM 4790</strain>
    </source>
</reference>
<sequence length="465" mass="49179">MRQRGRHRRKRTGRALRAALAGTALALTGAAALITTSQAAGSDSPGFLTARTSAADIAELRLREDPVPESSLDRLSAEMGAPVGVDAVLADANHTLRGGTDCTADETGALPAAPSAARAYCWETGDATDPRWLPRSVTTSGDADEDGMWGANRVVLAGWTHDERPDTPEADRGLARVAFVDAGDPGRLRYRWVLLVVPVDGGSDYRKLTSRLDGMVWYQDKLLVTASDGDGGRTALYVYDMDRILRADVLGDAVGRTDEGWSAHRYRYVMPAVASYRLTGGACDPAADGGTPCTGPISLDRTSTPHSLVAAERVPADSTRHARLWRYDLSDAPDRTGLLRLDADGYADATEVYETGATGVRGLLSYRPGGAEKADWYLGQAPDDGAGHGTVWRQDGSGAKAATCGEDEAHDCWGAATGSMSYWQETGEVWSLTGVRDPGTGPPAGSGAARVLFSVPLADLDGTLE</sequence>
<evidence type="ECO:0000313" key="2">
    <source>
        <dbReference type="EMBL" id="GGY03502.1"/>
    </source>
</evidence>
<evidence type="ECO:0008006" key="4">
    <source>
        <dbReference type="Google" id="ProtNLM"/>
    </source>
</evidence>
<keyword evidence="3" id="KW-1185">Reference proteome</keyword>
<accession>A0A918NY20</accession>
<protein>
    <recommendedName>
        <fullName evidence="4">Secreted protein</fullName>
    </recommendedName>
</protein>
<reference evidence="2" key="1">
    <citation type="journal article" date="2014" name="Int. J. Syst. Evol. Microbiol.">
        <title>Complete genome sequence of Corynebacterium casei LMG S-19264T (=DSM 44701T), isolated from a smear-ripened cheese.</title>
        <authorList>
            <consortium name="US DOE Joint Genome Institute (JGI-PGF)"/>
            <person name="Walter F."/>
            <person name="Albersmeier A."/>
            <person name="Kalinowski J."/>
            <person name="Ruckert C."/>
        </authorList>
    </citation>
    <scope>NUCLEOTIDE SEQUENCE</scope>
    <source>
        <strain evidence="2">JCM 4790</strain>
    </source>
</reference>
<dbReference type="RefSeq" id="WP_190194059.1">
    <property type="nucleotide sequence ID" value="NZ_BMVU01000050.1"/>
</dbReference>
<evidence type="ECO:0000256" key="1">
    <source>
        <dbReference type="SAM" id="SignalP"/>
    </source>
</evidence>
<feature type="signal peptide" evidence="1">
    <location>
        <begin position="1"/>
        <end position="26"/>
    </location>
</feature>
<dbReference type="AlphaFoldDB" id="A0A918NY20"/>